<organism evidence="2 3">
    <name type="scientific">Streptomyces aquilus</name>
    <dbReference type="NCBI Taxonomy" id="2548456"/>
    <lineage>
        <taxon>Bacteria</taxon>
        <taxon>Bacillati</taxon>
        <taxon>Actinomycetota</taxon>
        <taxon>Actinomycetes</taxon>
        <taxon>Kitasatosporales</taxon>
        <taxon>Streptomycetaceae</taxon>
        <taxon>Streptomyces</taxon>
    </lineage>
</organism>
<dbReference type="KEGG" id="saqu:EJC51_37200"/>
<dbReference type="Proteomes" id="UP000280197">
    <property type="component" value="Chromosome"/>
</dbReference>
<dbReference type="GO" id="GO:0016491">
    <property type="term" value="F:oxidoreductase activity"/>
    <property type="evidence" value="ECO:0007669"/>
    <property type="project" value="UniProtKB-KW"/>
</dbReference>
<evidence type="ECO:0000256" key="1">
    <source>
        <dbReference type="ARBA" id="ARBA00023002"/>
    </source>
</evidence>
<keyword evidence="3" id="KW-1185">Reference proteome</keyword>
<dbReference type="RefSeq" id="WP_126275070.1">
    <property type="nucleotide sequence ID" value="NZ_CP034463.1"/>
</dbReference>
<dbReference type="CDD" id="cd05327">
    <property type="entry name" value="retinol-DH_like_SDR_c_like"/>
    <property type="match status" value="1"/>
</dbReference>
<sequence length="310" mass="33122">MSDSKWTASRIPDLTGRTFVVTGANSGLGLATTRHLARHGAHVVMAVRNEAKGRRAAADICGADPDASLEIRHLDLADLDSVKAFAARAHVDALQLDVLINNAGVMTPPRTLSPQGHESQFAGNHLGHFALTGLLMDLLQQGRDPRVVTVSSIGHHGGQIHFDDLSGARKYQRVKYYDQSKFANVLFGLELDRRLRAAGSPVRSLLAHPGITATNLQRTGPTGLFRVGGALVNRLFAQDVEIGALPQLHAATAADVEGGQFFGPDGWKELRGHPTVVRPDPAAEDPDTARRLWGLSEELTGVAYAPAPSA</sequence>
<dbReference type="EMBL" id="CP034463">
    <property type="protein sequence ID" value="AZP21216.1"/>
    <property type="molecule type" value="Genomic_DNA"/>
</dbReference>
<dbReference type="Gene3D" id="3.40.50.720">
    <property type="entry name" value="NAD(P)-binding Rossmann-like Domain"/>
    <property type="match status" value="1"/>
</dbReference>
<dbReference type="AlphaFoldDB" id="A0A3Q9C5I8"/>
<name>A0A3Q9C5I8_9ACTN</name>
<dbReference type="InterPro" id="IPR002347">
    <property type="entry name" value="SDR_fam"/>
</dbReference>
<dbReference type="PANTHER" id="PTHR43157">
    <property type="entry name" value="PHOSPHATIDYLINOSITOL-GLYCAN BIOSYNTHESIS CLASS F PROTEIN-RELATED"/>
    <property type="match status" value="1"/>
</dbReference>
<gene>
    <name evidence="2" type="ORF">EJC51_37200</name>
</gene>
<evidence type="ECO:0000313" key="3">
    <source>
        <dbReference type="Proteomes" id="UP000280197"/>
    </source>
</evidence>
<dbReference type="NCBIfam" id="NF004513">
    <property type="entry name" value="PRK05854.1"/>
    <property type="match status" value="1"/>
</dbReference>
<dbReference type="InterPro" id="IPR036291">
    <property type="entry name" value="NAD(P)-bd_dom_sf"/>
</dbReference>
<reference evidence="2 3" key="1">
    <citation type="submission" date="2018-12" db="EMBL/GenBank/DDBJ databases">
        <authorList>
            <person name="Li K."/>
        </authorList>
    </citation>
    <scope>NUCLEOTIDE SEQUENCE [LARGE SCALE GENOMIC DNA]</scope>
    <source>
        <strain evidence="3">CR22</strain>
    </source>
</reference>
<dbReference type="NCBIfam" id="NF004846">
    <property type="entry name" value="PRK06197.1"/>
    <property type="match status" value="1"/>
</dbReference>
<dbReference type="Pfam" id="PF00106">
    <property type="entry name" value="adh_short"/>
    <property type="match status" value="1"/>
</dbReference>
<dbReference type="PANTHER" id="PTHR43157:SF31">
    <property type="entry name" value="PHOSPHATIDYLINOSITOL-GLYCAN BIOSYNTHESIS CLASS F PROTEIN"/>
    <property type="match status" value="1"/>
</dbReference>
<dbReference type="PRINTS" id="PR00081">
    <property type="entry name" value="GDHRDH"/>
</dbReference>
<protein>
    <submittedName>
        <fullName evidence="2">SDR family NAD(P)-dependent oxidoreductase</fullName>
    </submittedName>
</protein>
<dbReference type="SUPFAM" id="SSF51735">
    <property type="entry name" value="NAD(P)-binding Rossmann-fold domains"/>
    <property type="match status" value="1"/>
</dbReference>
<accession>A0A3Q9C5I8</accession>
<proteinExistence type="predicted"/>
<keyword evidence="1" id="KW-0560">Oxidoreductase</keyword>
<evidence type="ECO:0000313" key="2">
    <source>
        <dbReference type="EMBL" id="AZP21216.1"/>
    </source>
</evidence>